<keyword evidence="2" id="KW-0731">Sigma factor</keyword>
<evidence type="ECO:0000313" key="7">
    <source>
        <dbReference type="Proteomes" id="UP001151081"/>
    </source>
</evidence>
<dbReference type="GO" id="GO:0006352">
    <property type="term" value="P:DNA-templated transcription initiation"/>
    <property type="evidence" value="ECO:0007669"/>
    <property type="project" value="InterPro"/>
</dbReference>
<dbReference type="InterPro" id="IPR013325">
    <property type="entry name" value="RNA_pol_sigma_r2"/>
</dbReference>
<feature type="domain" description="RNA polymerase sigma-70 region 4" evidence="5">
    <location>
        <begin position="225"/>
        <end position="273"/>
    </location>
</feature>
<dbReference type="InterPro" id="IPR013324">
    <property type="entry name" value="RNA_pol_sigma_r3/r4-like"/>
</dbReference>
<evidence type="ECO:0000256" key="2">
    <source>
        <dbReference type="ARBA" id="ARBA00023082"/>
    </source>
</evidence>
<reference evidence="6 7" key="1">
    <citation type="submission" date="2021-04" db="EMBL/GenBank/DDBJ databases">
        <title>Genome analysis of Polyangium sp.</title>
        <authorList>
            <person name="Li Y."/>
            <person name="Wang J."/>
        </authorList>
    </citation>
    <scope>NUCLEOTIDE SEQUENCE [LARGE SCALE GENOMIC DNA]</scope>
    <source>
        <strain evidence="6 7">SDU14</strain>
    </source>
</reference>
<dbReference type="GO" id="GO:0003677">
    <property type="term" value="F:DNA binding"/>
    <property type="evidence" value="ECO:0007669"/>
    <property type="project" value="UniProtKB-KW"/>
</dbReference>
<dbReference type="InterPro" id="IPR014284">
    <property type="entry name" value="RNA_pol_sigma-70_dom"/>
</dbReference>
<keyword evidence="3" id="KW-0238">DNA-binding</keyword>
<keyword evidence="7" id="KW-1185">Reference proteome</keyword>
<dbReference type="Gene3D" id="1.10.1740.10">
    <property type="match status" value="1"/>
</dbReference>
<comment type="caution">
    <text evidence="6">The sequence shown here is derived from an EMBL/GenBank/DDBJ whole genome shotgun (WGS) entry which is preliminary data.</text>
</comment>
<dbReference type="PANTHER" id="PTHR30385">
    <property type="entry name" value="SIGMA FACTOR F FLAGELLAR"/>
    <property type="match status" value="1"/>
</dbReference>
<evidence type="ECO:0000256" key="3">
    <source>
        <dbReference type="ARBA" id="ARBA00023125"/>
    </source>
</evidence>
<organism evidence="6 7">
    <name type="scientific">Polyangium jinanense</name>
    <dbReference type="NCBI Taxonomy" id="2829994"/>
    <lineage>
        <taxon>Bacteria</taxon>
        <taxon>Pseudomonadati</taxon>
        <taxon>Myxococcota</taxon>
        <taxon>Polyangia</taxon>
        <taxon>Polyangiales</taxon>
        <taxon>Polyangiaceae</taxon>
        <taxon>Polyangium</taxon>
    </lineage>
</organism>
<keyword evidence="4" id="KW-0804">Transcription</keyword>
<keyword evidence="1" id="KW-0805">Transcription regulation</keyword>
<dbReference type="Pfam" id="PF04545">
    <property type="entry name" value="Sigma70_r4"/>
    <property type="match status" value="1"/>
</dbReference>
<gene>
    <name evidence="6" type="ORF">KEG57_17450</name>
</gene>
<evidence type="ECO:0000259" key="5">
    <source>
        <dbReference type="Pfam" id="PF04545"/>
    </source>
</evidence>
<evidence type="ECO:0000256" key="1">
    <source>
        <dbReference type="ARBA" id="ARBA00023015"/>
    </source>
</evidence>
<dbReference type="PANTHER" id="PTHR30385:SF7">
    <property type="entry name" value="RNA POLYMERASE SIGMA FACTOR FLIA"/>
    <property type="match status" value="1"/>
</dbReference>
<proteinExistence type="predicted"/>
<dbReference type="PRINTS" id="PR00046">
    <property type="entry name" value="SIGMA70FCT"/>
</dbReference>
<dbReference type="GO" id="GO:0016987">
    <property type="term" value="F:sigma factor activity"/>
    <property type="evidence" value="ECO:0007669"/>
    <property type="project" value="UniProtKB-KW"/>
</dbReference>
<dbReference type="EMBL" id="JAGTJJ010000007">
    <property type="protein sequence ID" value="MDC3982307.1"/>
    <property type="molecule type" value="Genomic_DNA"/>
</dbReference>
<dbReference type="SUPFAM" id="SSF88946">
    <property type="entry name" value="Sigma2 domain of RNA polymerase sigma factors"/>
    <property type="match status" value="1"/>
</dbReference>
<evidence type="ECO:0000256" key="4">
    <source>
        <dbReference type="ARBA" id="ARBA00023163"/>
    </source>
</evidence>
<sequence>MCHERCLHHEVPEQMQQSYFHRQDVQERDATVITQADLSGCTAMVSPCAPQEPASMVSRRSIPEGPVSDVRPRRARALQEGSLAPVCAQTLKSYLPLVNQIVAQIARRLPANVLRDDLLAAGVFGLLDSLRRNGGNGGETFEWYARMRIRGAVVDELRAQDWLSRRRRAAVTAAREGDSSTARPTCLVSLHELTPMEEQVHLIAEDEDPAAAYEARESYRALFRAMEQLPERERQIVGMHYFDGVKLKDIGAHLGVSEPRVSQLHARALGRLKILIQRAAAAA</sequence>
<evidence type="ECO:0000313" key="6">
    <source>
        <dbReference type="EMBL" id="MDC3982307.1"/>
    </source>
</evidence>
<dbReference type="NCBIfam" id="TIGR02937">
    <property type="entry name" value="sigma70-ECF"/>
    <property type="match status" value="1"/>
</dbReference>
<name>A0A9X3X294_9BACT</name>
<protein>
    <submittedName>
        <fullName evidence="6">Sigma-70 family RNA polymerase sigma factor</fullName>
    </submittedName>
</protein>
<dbReference type="InterPro" id="IPR000943">
    <property type="entry name" value="RNA_pol_sigma70"/>
</dbReference>
<dbReference type="InterPro" id="IPR007630">
    <property type="entry name" value="RNA_pol_sigma70_r4"/>
</dbReference>
<dbReference type="Gene3D" id="1.20.140.160">
    <property type="match status" value="1"/>
</dbReference>
<dbReference type="CDD" id="cd06171">
    <property type="entry name" value="Sigma70_r4"/>
    <property type="match status" value="1"/>
</dbReference>
<accession>A0A9X3X294</accession>
<dbReference type="SUPFAM" id="SSF88659">
    <property type="entry name" value="Sigma3 and sigma4 domains of RNA polymerase sigma factors"/>
    <property type="match status" value="1"/>
</dbReference>
<dbReference type="AlphaFoldDB" id="A0A9X3X294"/>
<dbReference type="Proteomes" id="UP001151081">
    <property type="component" value="Unassembled WGS sequence"/>
</dbReference>